<organism evidence="7 8">
    <name type="scientific">Myotis brandtii</name>
    <name type="common">Brandt's bat</name>
    <dbReference type="NCBI Taxonomy" id="109478"/>
    <lineage>
        <taxon>Eukaryota</taxon>
        <taxon>Metazoa</taxon>
        <taxon>Chordata</taxon>
        <taxon>Craniata</taxon>
        <taxon>Vertebrata</taxon>
        <taxon>Euteleostomi</taxon>
        <taxon>Mammalia</taxon>
        <taxon>Eutheria</taxon>
        <taxon>Laurasiatheria</taxon>
        <taxon>Chiroptera</taxon>
        <taxon>Yangochiroptera</taxon>
        <taxon>Vespertilionidae</taxon>
        <taxon>Myotis</taxon>
    </lineage>
</organism>
<keyword evidence="3" id="KW-0687">Ribonucleoprotein</keyword>
<dbReference type="AlphaFoldDB" id="S7MXG0"/>
<evidence type="ECO:0000256" key="3">
    <source>
        <dbReference type="ARBA" id="ARBA00023274"/>
    </source>
</evidence>
<dbReference type="GO" id="GO:0022626">
    <property type="term" value="C:cytosolic ribosome"/>
    <property type="evidence" value="ECO:0007669"/>
    <property type="project" value="UniProtKB-ARBA"/>
</dbReference>
<dbReference type="Pfam" id="PF01200">
    <property type="entry name" value="Ribosomal_S28e"/>
    <property type="match status" value="1"/>
</dbReference>
<sequence length="52" mass="5887">MDTSRVQPIKLSRVTQVLDRTSCSIIRNVKGLVREGNMITLLESEQGTRRLS</sequence>
<gene>
    <name evidence="7" type="ORF">D623_10013330</name>
</gene>
<dbReference type="Gene3D" id="2.40.50.140">
    <property type="entry name" value="Nucleic acid-binding proteins"/>
    <property type="match status" value="1"/>
</dbReference>
<name>S7MXG0_MYOBR</name>
<evidence type="ECO:0000313" key="7">
    <source>
        <dbReference type="EMBL" id="EPQ09311.1"/>
    </source>
</evidence>
<keyword evidence="2 7" id="KW-0689">Ribosomal protein</keyword>
<evidence type="ECO:0000256" key="4">
    <source>
        <dbReference type="ARBA" id="ARBA00035146"/>
    </source>
</evidence>
<dbReference type="GO" id="GO:1990904">
    <property type="term" value="C:ribonucleoprotein complex"/>
    <property type="evidence" value="ECO:0007669"/>
    <property type="project" value="UniProtKB-KW"/>
</dbReference>
<reference evidence="7 8" key="1">
    <citation type="journal article" date="2013" name="Nat. Commun.">
        <title>Genome analysis reveals insights into physiology and longevity of the Brandt's bat Myotis brandtii.</title>
        <authorList>
            <person name="Seim I."/>
            <person name="Fang X."/>
            <person name="Xiong Z."/>
            <person name="Lobanov A.V."/>
            <person name="Huang Z."/>
            <person name="Ma S."/>
            <person name="Feng Y."/>
            <person name="Turanov A.A."/>
            <person name="Zhu Y."/>
            <person name="Lenz T.L."/>
            <person name="Gerashchenko M.V."/>
            <person name="Fan D."/>
            <person name="Hee Yim S."/>
            <person name="Yao X."/>
            <person name="Jordan D."/>
            <person name="Xiong Y."/>
            <person name="Ma Y."/>
            <person name="Lyapunov A.N."/>
            <person name="Chen G."/>
            <person name="Kulakova O.I."/>
            <person name="Sun Y."/>
            <person name="Lee S.G."/>
            <person name="Bronson R.T."/>
            <person name="Moskalev A.A."/>
            <person name="Sunyaev S.R."/>
            <person name="Zhang G."/>
            <person name="Krogh A."/>
            <person name="Wang J."/>
            <person name="Gladyshev V.N."/>
        </authorList>
    </citation>
    <scope>NUCLEOTIDE SEQUENCE [LARGE SCALE GENOMIC DNA]</scope>
</reference>
<dbReference type="Proteomes" id="UP000052978">
    <property type="component" value="Unassembled WGS sequence"/>
</dbReference>
<dbReference type="InterPro" id="IPR000289">
    <property type="entry name" value="Ribosomal_eS28"/>
</dbReference>
<comment type="subunit">
    <text evidence="6">Component of the 40S small ribosomal subunit. Part of the small subunit (SSU) processome, composed of more than 70 proteins and the RNA chaperone small nucleolar RNA (snoRNA) U3.</text>
</comment>
<evidence type="ECO:0000256" key="2">
    <source>
        <dbReference type="ARBA" id="ARBA00022980"/>
    </source>
</evidence>
<proteinExistence type="inferred from homology"/>
<dbReference type="EMBL" id="KE162692">
    <property type="protein sequence ID" value="EPQ09311.1"/>
    <property type="molecule type" value="Genomic_DNA"/>
</dbReference>
<dbReference type="GO" id="GO:0003735">
    <property type="term" value="F:structural constituent of ribosome"/>
    <property type="evidence" value="ECO:0007669"/>
    <property type="project" value="InterPro"/>
</dbReference>
<dbReference type="SUPFAM" id="SSF50249">
    <property type="entry name" value="Nucleic acid-binding proteins"/>
    <property type="match status" value="1"/>
</dbReference>
<evidence type="ECO:0000313" key="8">
    <source>
        <dbReference type="Proteomes" id="UP000052978"/>
    </source>
</evidence>
<evidence type="ECO:0000256" key="5">
    <source>
        <dbReference type="ARBA" id="ARBA00035453"/>
    </source>
</evidence>
<dbReference type="GO" id="GO:0006412">
    <property type="term" value="P:translation"/>
    <property type="evidence" value="ECO:0007669"/>
    <property type="project" value="InterPro"/>
</dbReference>
<keyword evidence="8" id="KW-1185">Reference proteome</keyword>
<evidence type="ECO:0000256" key="6">
    <source>
        <dbReference type="ARBA" id="ARBA00046579"/>
    </source>
</evidence>
<dbReference type="InterPro" id="IPR012340">
    <property type="entry name" value="NA-bd_OB-fold"/>
</dbReference>
<accession>S7MXG0</accession>
<comment type="similarity">
    <text evidence="1">Belongs to the eukaryotic ribosomal protein eS28 family.</text>
</comment>
<protein>
    <recommendedName>
        <fullName evidence="4">Small ribosomal subunit protein eS28</fullName>
    </recommendedName>
    <alternativeName>
        <fullName evidence="5">40S ribosomal protein S28</fullName>
    </alternativeName>
</protein>
<evidence type="ECO:0000256" key="1">
    <source>
        <dbReference type="ARBA" id="ARBA00005943"/>
    </source>
</evidence>